<dbReference type="Pfam" id="PF09351">
    <property type="entry name" value="DUF1993"/>
    <property type="match status" value="1"/>
</dbReference>
<evidence type="ECO:0000313" key="1">
    <source>
        <dbReference type="EMBL" id="WXB13741.1"/>
    </source>
</evidence>
<protein>
    <submittedName>
        <fullName evidence="1">DUF1993 domain-containing protein</fullName>
    </submittedName>
</protein>
<evidence type="ECO:0000313" key="2">
    <source>
        <dbReference type="Proteomes" id="UP001370348"/>
    </source>
</evidence>
<reference evidence="1 2" key="1">
    <citation type="submission" date="2021-12" db="EMBL/GenBank/DDBJ databases">
        <title>Discovery of the Pendulisporaceae a myxobacterial family with distinct sporulation behavior and unique specialized metabolism.</title>
        <authorList>
            <person name="Garcia R."/>
            <person name="Popoff A."/>
            <person name="Bader C.D."/>
            <person name="Loehr J."/>
            <person name="Walesch S."/>
            <person name="Walt C."/>
            <person name="Boldt J."/>
            <person name="Bunk B."/>
            <person name="Haeckl F.J.F.P.J."/>
            <person name="Gunesch A.P."/>
            <person name="Birkelbach J."/>
            <person name="Nuebel U."/>
            <person name="Pietschmann T."/>
            <person name="Bach T."/>
            <person name="Mueller R."/>
        </authorList>
    </citation>
    <scope>NUCLEOTIDE SEQUENCE [LARGE SCALE GENOMIC DNA]</scope>
    <source>
        <strain evidence="1 2">MSr11954</strain>
    </source>
</reference>
<proteinExistence type="predicted"/>
<gene>
    <name evidence="1" type="ORF">LZC94_38640</name>
</gene>
<dbReference type="EMBL" id="CP089984">
    <property type="protein sequence ID" value="WXB13741.1"/>
    <property type="molecule type" value="Genomic_DNA"/>
</dbReference>
<dbReference type="Proteomes" id="UP001370348">
    <property type="component" value="Chromosome"/>
</dbReference>
<dbReference type="SUPFAM" id="SSF109854">
    <property type="entry name" value="DinB/YfiT-like putative metalloenzymes"/>
    <property type="match status" value="1"/>
</dbReference>
<accession>A0ABZ2LVC9</accession>
<organism evidence="1 2">
    <name type="scientific">Pendulispora albinea</name>
    <dbReference type="NCBI Taxonomy" id="2741071"/>
    <lineage>
        <taxon>Bacteria</taxon>
        <taxon>Pseudomonadati</taxon>
        <taxon>Myxococcota</taxon>
        <taxon>Myxococcia</taxon>
        <taxon>Myxococcales</taxon>
        <taxon>Sorangiineae</taxon>
        <taxon>Pendulisporaceae</taxon>
        <taxon>Pendulispora</taxon>
    </lineage>
</organism>
<sequence length="171" mass="19356">MSLYDASVPQFKRMLTNLDRWLELAIAHAEKKPFDPNVLLVARLAPDQYPLTRQVQAACDAAKFGAARAGGKEPPKHPDTETTFEELRGRIRDVITYLDTFTRDDFAGVEDRLLELPFLKGKLITASDYLYQMSLSNFYFHVTHAYAILRHNGVPLGKTDYIGAANLRNPE</sequence>
<name>A0ABZ2LVC9_9BACT</name>
<keyword evidence="2" id="KW-1185">Reference proteome</keyword>
<dbReference type="PANTHER" id="PTHR36922:SF1">
    <property type="entry name" value="DUF1993 DOMAIN-CONTAINING PROTEIN"/>
    <property type="match status" value="1"/>
</dbReference>
<dbReference type="InterPro" id="IPR018531">
    <property type="entry name" value="DUF1993"/>
</dbReference>
<dbReference type="RefSeq" id="WP_394823356.1">
    <property type="nucleotide sequence ID" value="NZ_CP089984.1"/>
</dbReference>
<dbReference type="Gene3D" id="1.20.120.450">
    <property type="entry name" value="dinb family like domain"/>
    <property type="match status" value="1"/>
</dbReference>
<dbReference type="PANTHER" id="PTHR36922">
    <property type="entry name" value="BLL2446 PROTEIN"/>
    <property type="match status" value="1"/>
</dbReference>
<dbReference type="InterPro" id="IPR034660">
    <property type="entry name" value="DinB/YfiT-like"/>
</dbReference>